<dbReference type="AlphaFoldDB" id="A0A1I1AW84"/>
<evidence type="ECO:0000313" key="5">
    <source>
        <dbReference type="Proteomes" id="UP000199012"/>
    </source>
</evidence>
<evidence type="ECO:0000256" key="1">
    <source>
        <dbReference type="SAM" id="MobiDB-lite"/>
    </source>
</evidence>
<evidence type="ECO:0000313" key="4">
    <source>
        <dbReference type="EMBL" id="SFB41676.1"/>
    </source>
</evidence>
<evidence type="ECO:0000256" key="2">
    <source>
        <dbReference type="SAM" id="SignalP"/>
    </source>
</evidence>
<feature type="region of interest" description="Disordered" evidence="1">
    <location>
        <begin position="123"/>
        <end position="142"/>
    </location>
</feature>
<dbReference type="STRING" id="988821.SAMN05421867_12316"/>
<keyword evidence="2" id="KW-0732">Signal</keyword>
<proteinExistence type="predicted"/>
<dbReference type="OrthoDB" id="3863176at2"/>
<dbReference type="Pfam" id="PF00144">
    <property type="entry name" value="Beta-lactamase"/>
    <property type="match status" value="1"/>
</dbReference>
<dbReference type="GO" id="GO:0004180">
    <property type="term" value="F:carboxypeptidase activity"/>
    <property type="evidence" value="ECO:0007669"/>
    <property type="project" value="UniProtKB-KW"/>
</dbReference>
<dbReference type="SUPFAM" id="SSF56601">
    <property type="entry name" value="beta-lactamase/transpeptidase-like"/>
    <property type="match status" value="1"/>
</dbReference>
<sequence length="452" mass="45928">MSSATARPARPARRRPLVRGLVAGALALPLAVPLGAAPAVAAAPGPGTEDPTATARAVLEAARAAQAAVAAPAAPSASRAAGPAGPASPTSPAGPGDDAAALGAAVDALVAGGAVAVTARVDTPDGTWSDAAGTRELGGRAPAHDTDRFRVASNTKPMIATLVLQQVERGALSLGTRVEDVLPGLLPGHPEVTVEHLLSHRSGMPTGTDALLAARMSDLTSLEQLFAAMGQDYTDADHVAAALATPWVAEPGTAFSYSNAGYVVLGMLLERTTGRDLGDLLREGVFRPAGMRHSAFPDEPQHRGPFLSDAAWTGTQGLGWRSLTGFDPDVFGAAGAVTSTTRDLSSFTAALLSGRLVDPATVADMTTPRSDEVLEYGLGVYRVPDPCVAPGAEPAYLYGHDGASFGTLSLALSSPDGERRVTLGVTGRDLTGGTEPLYDLGTLLVPMLLSTC</sequence>
<organism evidence="4 5">
    <name type="scientific">Cellulomonas marina</name>
    <dbReference type="NCBI Taxonomy" id="988821"/>
    <lineage>
        <taxon>Bacteria</taxon>
        <taxon>Bacillati</taxon>
        <taxon>Actinomycetota</taxon>
        <taxon>Actinomycetes</taxon>
        <taxon>Micrococcales</taxon>
        <taxon>Cellulomonadaceae</taxon>
        <taxon>Cellulomonas</taxon>
    </lineage>
</organism>
<feature type="domain" description="Beta-lactamase-related" evidence="3">
    <location>
        <begin position="106"/>
        <end position="407"/>
    </location>
</feature>
<feature type="region of interest" description="Disordered" evidence="1">
    <location>
        <begin position="75"/>
        <end position="99"/>
    </location>
</feature>
<protein>
    <submittedName>
        <fullName evidence="4">D-alanyl-D-alanine carboxypeptidase</fullName>
    </submittedName>
</protein>
<dbReference type="InterPro" id="IPR050491">
    <property type="entry name" value="AmpC-like"/>
</dbReference>
<gene>
    <name evidence="4" type="ORF">SAMN05421867_12316</name>
</gene>
<name>A0A1I1AW84_9CELL</name>
<dbReference type="InterPro" id="IPR001466">
    <property type="entry name" value="Beta-lactam-related"/>
</dbReference>
<dbReference type="Proteomes" id="UP000199012">
    <property type="component" value="Unassembled WGS sequence"/>
</dbReference>
<dbReference type="InterPro" id="IPR006311">
    <property type="entry name" value="TAT_signal"/>
</dbReference>
<dbReference type="RefSeq" id="WP_090035154.1">
    <property type="nucleotide sequence ID" value="NZ_FOKA01000023.1"/>
</dbReference>
<dbReference type="Gene3D" id="3.40.710.10">
    <property type="entry name" value="DD-peptidase/beta-lactamase superfamily"/>
    <property type="match status" value="1"/>
</dbReference>
<dbReference type="PANTHER" id="PTHR46825:SF7">
    <property type="entry name" value="D-ALANYL-D-ALANINE CARBOXYPEPTIDASE"/>
    <property type="match status" value="1"/>
</dbReference>
<dbReference type="PROSITE" id="PS51318">
    <property type="entry name" value="TAT"/>
    <property type="match status" value="1"/>
</dbReference>
<evidence type="ECO:0000259" key="3">
    <source>
        <dbReference type="Pfam" id="PF00144"/>
    </source>
</evidence>
<keyword evidence="5" id="KW-1185">Reference proteome</keyword>
<feature type="signal peptide" evidence="2">
    <location>
        <begin position="1"/>
        <end position="41"/>
    </location>
</feature>
<feature type="chain" id="PRO_5011554694" evidence="2">
    <location>
        <begin position="42"/>
        <end position="452"/>
    </location>
</feature>
<dbReference type="InterPro" id="IPR012338">
    <property type="entry name" value="Beta-lactam/transpept-like"/>
</dbReference>
<dbReference type="PANTHER" id="PTHR46825">
    <property type="entry name" value="D-ALANYL-D-ALANINE-CARBOXYPEPTIDASE/ENDOPEPTIDASE AMPH"/>
    <property type="match status" value="1"/>
</dbReference>
<keyword evidence="4" id="KW-0121">Carboxypeptidase</keyword>
<keyword evidence="4" id="KW-0378">Hydrolase</keyword>
<dbReference type="EMBL" id="FOKA01000023">
    <property type="protein sequence ID" value="SFB41676.1"/>
    <property type="molecule type" value="Genomic_DNA"/>
</dbReference>
<accession>A0A1I1AW84</accession>
<keyword evidence="4" id="KW-0645">Protease</keyword>
<reference evidence="4 5" key="1">
    <citation type="submission" date="2016-10" db="EMBL/GenBank/DDBJ databases">
        <authorList>
            <person name="de Groot N.N."/>
        </authorList>
    </citation>
    <scope>NUCLEOTIDE SEQUENCE [LARGE SCALE GENOMIC DNA]</scope>
    <source>
        <strain evidence="4 5">CGMCC 4.6945</strain>
    </source>
</reference>